<dbReference type="InterPro" id="IPR023299">
    <property type="entry name" value="ATPase_P-typ_cyto_dom_N"/>
</dbReference>
<evidence type="ECO:0000259" key="11">
    <source>
        <dbReference type="Pfam" id="PF00122"/>
    </source>
</evidence>
<dbReference type="InterPro" id="IPR027256">
    <property type="entry name" value="P-typ_ATPase_IB"/>
</dbReference>
<dbReference type="InterPro" id="IPR001757">
    <property type="entry name" value="P_typ_ATPase"/>
</dbReference>
<dbReference type="PROSITE" id="PS00154">
    <property type="entry name" value="ATPASE_E1_E2"/>
    <property type="match status" value="1"/>
</dbReference>
<keyword evidence="10" id="KW-0479">Metal-binding</keyword>
<dbReference type="InterPro" id="IPR044492">
    <property type="entry name" value="P_typ_ATPase_HD_dom"/>
</dbReference>
<dbReference type="EC" id="7.2.2.12" evidence="8"/>
<keyword evidence="5" id="KW-1278">Translocase</keyword>
<keyword evidence="12" id="KW-0378">Hydrolase</keyword>
<dbReference type="Pfam" id="PF00122">
    <property type="entry name" value="E1-E2_ATPase"/>
    <property type="match status" value="1"/>
</dbReference>
<dbReference type="InterPro" id="IPR051014">
    <property type="entry name" value="Cation_Transport_ATPase_IB"/>
</dbReference>
<dbReference type="PANTHER" id="PTHR48085:SF5">
    <property type="entry name" value="CADMIUM_ZINC-TRANSPORTING ATPASE HMA4-RELATED"/>
    <property type="match status" value="1"/>
</dbReference>
<keyword evidence="6" id="KW-1133">Transmembrane helix</keyword>
<dbReference type="InterPro" id="IPR008250">
    <property type="entry name" value="ATPase_P-typ_transduc_dom_A_sf"/>
</dbReference>
<keyword evidence="13" id="KW-1185">Reference proteome</keyword>
<dbReference type="RefSeq" id="WP_418884442.1">
    <property type="nucleotide sequence ID" value="NZ_CAJHOE010000001.1"/>
</dbReference>
<dbReference type="PROSITE" id="PS01229">
    <property type="entry name" value="COF_2"/>
    <property type="match status" value="1"/>
</dbReference>
<comment type="caution">
    <text evidence="12">The sequence shown here is derived from an EMBL/GenBank/DDBJ whole genome shotgun (WGS) entry which is preliminary data.</text>
</comment>
<dbReference type="NCBIfam" id="TIGR01525">
    <property type="entry name" value="ATPase-IB_hvy"/>
    <property type="match status" value="1"/>
</dbReference>
<dbReference type="InterPro" id="IPR023214">
    <property type="entry name" value="HAD_sf"/>
</dbReference>
<evidence type="ECO:0000256" key="10">
    <source>
        <dbReference type="RuleBase" id="RU362081"/>
    </source>
</evidence>
<sequence length="695" mass="75027">MLKQSLKHKNSVRIIHQCKNRVRIGCDELNNRSDVSFIEASIGEHRLVKSVRVNKYAKSIVVEHNGSLDEILNFIKTLDMPKKPKDTSLPNKTPIYKAGAVMALSPLISSNYAKTALGLYASGENLKQGLSELKEDGITSKVLESMAIGVSLARGDHLAANSTNFMLNLGEYMEESASHRSDDLIKELAKPNIEEVWIERREGGKFILNKVKTNTLSKGDIVVVGAGETIGIDGYIVDGNASVNQVSMTGEAEPVAKMRGDRVISGTVVEDGRIKIWAENVGDETATARIKEYIQSSLNEKSAIGLKATKLADKLVPVTLSLAGVSYLLKRDMNSVASVLQADYSCALKLATPVAFKSSISKAGRNGILIKGAKAIEALNSADTFVFDKTGTLTHGRLSVVEIYSFQKDMSENDILNLTASAEEHYFHPVAEAIVDAANKRGFSHIHHDEVEFIVAHGVKTSMHGKEVVIGSRHFLEDDECINFAPHNAIIQKALNSGLTLLFVGYDKQLVGVIAMKDDMRENAKSTLRKLRELGVKEIIMLSGDVKQKAQEVAKELGCDQVFAECLPTDKARIIGELKAQGKKVAFVGDGINDAPSLSKADVGISMHKGADIAKATADISLLKDDIASVAIAKELAVNTMKLIGSNFNATVAINTAILGAATIGMLNPIATAVLHNGTTIWLLLNSMKGVKFAK</sequence>
<keyword evidence="10" id="KW-0067">ATP-binding</keyword>
<dbReference type="SFLD" id="SFLDG00002">
    <property type="entry name" value="C1.7:_P-type_atpase_like"/>
    <property type="match status" value="1"/>
</dbReference>
<dbReference type="SUPFAM" id="SSF81653">
    <property type="entry name" value="Calcium ATPase, transduction domain A"/>
    <property type="match status" value="1"/>
</dbReference>
<accession>A0ABN7K2I0</accession>
<dbReference type="PRINTS" id="PR00119">
    <property type="entry name" value="CATATPASE"/>
</dbReference>
<dbReference type="InterPro" id="IPR036412">
    <property type="entry name" value="HAD-like_sf"/>
</dbReference>
<evidence type="ECO:0000256" key="3">
    <source>
        <dbReference type="ARBA" id="ARBA00006024"/>
    </source>
</evidence>
<evidence type="ECO:0000256" key="7">
    <source>
        <dbReference type="ARBA" id="ARBA00023136"/>
    </source>
</evidence>
<keyword evidence="4" id="KW-0812">Transmembrane</keyword>
<dbReference type="Gene3D" id="3.40.50.1000">
    <property type="entry name" value="HAD superfamily/HAD-like"/>
    <property type="match status" value="1"/>
</dbReference>
<comment type="similarity">
    <text evidence="3 10">Belongs to the cation transport ATPase (P-type) (TC 3.A.3) family. Type IB subfamily.</text>
</comment>
<comment type="subcellular location">
    <subcellularLocation>
        <location evidence="1">Cell envelope</location>
    </subcellularLocation>
    <subcellularLocation>
        <location evidence="10">Cell membrane</location>
    </subcellularLocation>
    <subcellularLocation>
        <location evidence="2">Membrane</location>
    </subcellularLocation>
</comment>
<evidence type="ECO:0000256" key="6">
    <source>
        <dbReference type="ARBA" id="ARBA00022989"/>
    </source>
</evidence>
<evidence type="ECO:0000256" key="2">
    <source>
        <dbReference type="ARBA" id="ARBA00004370"/>
    </source>
</evidence>
<dbReference type="SUPFAM" id="SSF56784">
    <property type="entry name" value="HAD-like"/>
    <property type="match status" value="1"/>
</dbReference>
<comment type="catalytic activity">
    <reaction evidence="9">
        <text>Zn(2+)(in) + ATP + H2O = Zn(2+)(out) + ADP + phosphate + H(+)</text>
        <dbReference type="Rhea" id="RHEA:20621"/>
        <dbReference type="ChEBI" id="CHEBI:15377"/>
        <dbReference type="ChEBI" id="CHEBI:15378"/>
        <dbReference type="ChEBI" id="CHEBI:29105"/>
        <dbReference type="ChEBI" id="CHEBI:30616"/>
        <dbReference type="ChEBI" id="CHEBI:43474"/>
        <dbReference type="ChEBI" id="CHEBI:456216"/>
        <dbReference type="EC" id="7.2.2.12"/>
    </reaction>
</comment>
<evidence type="ECO:0000256" key="9">
    <source>
        <dbReference type="ARBA" id="ARBA00047308"/>
    </source>
</evidence>
<dbReference type="EMBL" id="CAJHOE010000001">
    <property type="protein sequence ID" value="CAD7286741.1"/>
    <property type="molecule type" value="Genomic_DNA"/>
</dbReference>
<keyword evidence="7" id="KW-0472">Membrane</keyword>
<dbReference type="Proteomes" id="UP000789359">
    <property type="component" value="Unassembled WGS sequence"/>
</dbReference>
<evidence type="ECO:0000256" key="5">
    <source>
        <dbReference type="ARBA" id="ARBA00022967"/>
    </source>
</evidence>
<dbReference type="GO" id="GO:0016787">
    <property type="term" value="F:hydrolase activity"/>
    <property type="evidence" value="ECO:0007669"/>
    <property type="project" value="UniProtKB-KW"/>
</dbReference>
<keyword evidence="10" id="KW-0547">Nucleotide-binding</keyword>
<dbReference type="CDD" id="cd07550">
    <property type="entry name" value="P-type_ATPase_HM"/>
    <property type="match status" value="1"/>
</dbReference>
<dbReference type="InterPro" id="IPR059000">
    <property type="entry name" value="ATPase_P-type_domA"/>
</dbReference>
<dbReference type="Gene3D" id="2.70.150.10">
    <property type="entry name" value="Calcium-transporting ATPase, cytoplasmic transduction domain A"/>
    <property type="match status" value="1"/>
</dbReference>
<evidence type="ECO:0000256" key="8">
    <source>
        <dbReference type="ARBA" id="ARBA00039097"/>
    </source>
</evidence>
<gene>
    <name evidence="12" type="primary">ctpC</name>
    <name evidence="12" type="ORF">LMG8286_00514</name>
</gene>
<dbReference type="SFLD" id="SFLDF00027">
    <property type="entry name" value="p-type_atpase"/>
    <property type="match status" value="1"/>
</dbReference>
<dbReference type="SFLD" id="SFLDS00003">
    <property type="entry name" value="Haloacid_Dehalogenase"/>
    <property type="match status" value="1"/>
</dbReference>
<protein>
    <recommendedName>
        <fullName evidence="8">P-type Zn(2+) transporter</fullName>
        <ecNumber evidence="8">7.2.2.12</ecNumber>
    </recommendedName>
</protein>
<feature type="domain" description="P-type ATPase A" evidence="11">
    <location>
        <begin position="209"/>
        <end position="293"/>
    </location>
</feature>
<evidence type="ECO:0000256" key="4">
    <source>
        <dbReference type="ARBA" id="ARBA00022692"/>
    </source>
</evidence>
<reference evidence="12 13" key="1">
    <citation type="submission" date="2020-11" db="EMBL/GenBank/DDBJ databases">
        <authorList>
            <person name="Peeters C."/>
        </authorList>
    </citation>
    <scope>NUCLEOTIDE SEQUENCE [LARGE SCALE GENOMIC DNA]</scope>
    <source>
        <strain evidence="12 13">LMG 8286</strain>
    </source>
</reference>
<dbReference type="InterPro" id="IPR018303">
    <property type="entry name" value="ATPase_P-typ_P_site"/>
</dbReference>
<dbReference type="PANTHER" id="PTHR48085">
    <property type="entry name" value="CADMIUM/ZINC-TRANSPORTING ATPASE HMA2-RELATED"/>
    <property type="match status" value="1"/>
</dbReference>
<dbReference type="NCBIfam" id="TIGR01494">
    <property type="entry name" value="ATPase_P-type"/>
    <property type="match status" value="1"/>
</dbReference>
<keyword evidence="10" id="KW-1003">Cell membrane</keyword>
<name>A0ABN7K2I0_9BACT</name>
<organism evidence="12 13">
    <name type="scientific">Campylobacter suis</name>
    <dbReference type="NCBI Taxonomy" id="2790657"/>
    <lineage>
        <taxon>Bacteria</taxon>
        <taxon>Pseudomonadati</taxon>
        <taxon>Campylobacterota</taxon>
        <taxon>Epsilonproteobacteria</taxon>
        <taxon>Campylobacterales</taxon>
        <taxon>Campylobacteraceae</taxon>
        <taxon>Campylobacter</taxon>
    </lineage>
</organism>
<proteinExistence type="inferred from homology"/>
<evidence type="ECO:0000313" key="12">
    <source>
        <dbReference type="EMBL" id="CAD7286741.1"/>
    </source>
</evidence>
<dbReference type="Gene3D" id="3.40.1110.10">
    <property type="entry name" value="Calcium-transporting ATPase, cytoplasmic domain N"/>
    <property type="match status" value="1"/>
</dbReference>
<evidence type="ECO:0000256" key="1">
    <source>
        <dbReference type="ARBA" id="ARBA00004196"/>
    </source>
</evidence>
<evidence type="ECO:0000313" key="13">
    <source>
        <dbReference type="Proteomes" id="UP000789359"/>
    </source>
</evidence>
<dbReference type="Pfam" id="PF00702">
    <property type="entry name" value="Hydrolase"/>
    <property type="match status" value="1"/>
</dbReference>